<dbReference type="Proteomes" id="UP001165383">
    <property type="component" value="Unassembled WGS sequence"/>
</dbReference>
<name>A0ABT0S9W7_9SPHN</name>
<accession>A0ABT0S9W7</accession>
<proteinExistence type="predicted"/>
<dbReference type="EMBL" id="JAMGBB010000001">
    <property type="protein sequence ID" value="MCL6741183.1"/>
    <property type="molecule type" value="Genomic_DNA"/>
</dbReference>
<dbReference type="InterPro" id="IPR022061">
    <property type="entry name" value="DUF3617"/>
</dbReference>
<comment type="caution">
    <text evidence="1">The sequence shown here is derived from an EMBL/GenBank/DDBJ whole genome shotgun (WGS) entry which is preliminary data.</text>
</comment>
<dbReference type="Pfam" id="PF12276">
    <property type="entry name" value="DUF3617"/>
    <property type="match status" value="1"/>
</dbReference>
<evidence type="ECO:0000313" key="1">
    <source>
        <dbReference type="EMBL" id="MCL6741183.1"/>
    </source>
</evidence>
<keyword evidence="2" id="KW-1185">Reference proteome</keyword>
<gene>
    <name evidence="1" type="ORF">LZ518_08575</name>
</gene>
<protein>
    <submittedName>
        <fullName evidence="1">DUF3617 domain-containing protein</fullName>
    </submittedName>
</protein>
<reference evidence="1" key="1">
    <citation type="submission" date="2022-05" db="EMBL/GenBank/DDBJ databases">
        <authorList>
            <person name="Jo J.-H."/>
            <person name="Im W.-T."/>
        </authorList>
    </citation>
    <scope>NUCLEOTIDE SEQUENCE</scope>
    <source>
        <strain evidence="1">RB56-2</strain>
    </source>
</reference>
<evidence type="ECO:0000313" key="2">
    <source>
        <dbReference type="Proteomes" id="UP001165383"/>
    </source>
</evidence>
<organism evidence="1 2">
    <name type="scientific">Sphingomonas brevis</name>
    <dbReference type="NCBI Taxonomy" id="2908206"/>
    <lineage>
        <taxon>Bacteria</taxon>
        <taxon>Pseudomonadati</taxon>
        <taxon>Pseudomonadota</taxon>
        <taxon>Alphaproteobacteria</taxon>
        <taxon>Sphingomonadales</taxon>
        <taxon>Sphingomonadaceae</taxon>
        <taxon>Sphingomonas</taxon>
    </lineage>
</organism>
<dbReference type="RefSeq" id="WP_249915584.1">
    <property type="nucleotide sequence ID" value="NZ_JAMGBB010000001.1"/>
</dbReference>
<sequence length="186" mass="20197">MKRLILALPLFCLAACGSDPEVKADNAKPSEVAAKMRDAAGKGSFVRPGQWEQTVSLLKIEAPGMPPEAREYMQRAMGTAQVHNVCLSKEQAENPREDFFTGADKNCTYEHFNWGDGKIDLKLICKHEQAVTTMAMAGTYSPDNYVLTMTSTNNAATESGDMVMTMKVEAKRVGECKGGDTPVAAN</sequence>